<dbReference type="EMBL" id="KV011219">
    <property type="protein sequence ID" value="KZV26502.1"/>
    <property type="molecule type" value="Genomic_DNA"/>
</dbReference>
<evidence type="ECO:0000313" key="2">
    <source>
        <dbReference type="EMBL" id="KZV26502.1"/>
    </source>
</evidence>
<proteinExistence type="predicted"/>
<protein>
    <submittedName>
        <fullName evidence="2">Uncharacterized protein</fullName>
    </submittedName>
</protein>
<organism evidence="2 3">
    <name type="scientific">Dorcoceras hygrometricum</name>
    <dbReference type="NCBI Taxonomy" id="472368"/>
    <lineage>
        <taxon>Eukaryota</taxon>
        <taxon>Viridiplantae</taxon>
        <taxon>Streptophyta</taxon>
        <taxon>Embryophyta</taxon>
        <taxon>Tracheophyta</taxon>
        <taxon>Spermatophyta</taxon>
        <taxon>Magnoliopsida</taxon>
        <taxon>eudicotyledons</taxon>
        <taxon>Gunneridae</taxon>
        <taxon>Pentapetalae</taxon>
        <taxon>asterids</taxon>
        <taxon>lamiids</taxon>
        <taxon>Lamiales</taxon>
        <taxon>Gesneriaceae</taxon>
        <taxon>Didymocarpoideae</taxon>
        <taxon>Trichosporeae</taxon>
        <taxon>Loxocarpinae</taxon>
        <taxon>Dorcoceras</taxon>
    </lineage>
</organism>
<feature type="region of interest" description="Disordered" evidence="1">
    <location>
        <begin position="120"/>
        <end position="147"/>
    </location>
</feature>
<evidence type="ECO:0000256" key="1">
    <source>
        <dbReference type="SAM" id="MobiDB-lite"/>
    </source>
</evidence>
<gene>
    <name evidence="2" type="ORF">F511_34480</name>
</gene>
<sequence length="164" mass="17896">MRGQRTCTARVCARGGAPPCAAAISAGISTSCFVSILKIEGCGRTNNEGRETINTKNHKQTTTFIGCLSGLPCWHLCLAPTGITRIRLFSVDCGSLRQSGPRPGPRLLRQAALEALTRSARTNTPRKTRPEQFPAKTAAAARGRRRRRRVREREAAVLVCRVRV</sequence>
<dbReference type="Proteomes" id="UP000250235">
    <property type="component" value="Unassembled WGS sequence"/>
</dbReference>
<reference evidence="2 3" key="1">
    <citation type="journal article" date="2015" name="Proc. Natl. Acad. Sci. U.S.A.">
        <title>The resurrection genome of Boea hygrometrica: A blueprint for survival of dehydration.</title>
        <authorList>
            <person name="Xiao L."/>
            <person name="Yang G."/>
            <person name="Zhang L."/>
            <person name="Yang X."/>
            <person name="Zhao S."/>
            <person name="Ji Z."/>
            <person name="Zhou Q."/>
            <person name="Hu M."/>
            <person name="Wang Y."/>
            <person name="Chen M."/>
            <person name="Xu Y."/>
            <person name="Jin H."/>
            <person name="Xiao X."/>
            <person name="Hu G."/>
            <person name="Bao F."/>
            <person name="Hu Y."/>
            <person name="Wan P."/>
            <person name="Li L."/>
            <person name="Deng X."/>
            <person name="Kuang T."/>
            <person name="Xiang C."/>
            <person name="Zhu J.K."/>
            <person name="Oliver M.J."/>
            <person name="He Y."/>
        </authorList>
    </citation>
    <scope>NUCLEOTIDE SEQUENCE [LARGE SCALE GENOMIC DNA]</scope>
    <source>
        <strain evidence="3">cv. XS01</strain>
    </source>
</reference>
<dbReference type="AlphaFoldDB" id="A0A2Z7B4R3"/>
<evidence type="ECO:0000313" key="3">
    <source>
        <dbReference type="Proteomes" id="UP000250235"/>
    </source>
</evidence>
<name>A0A2Z7B4R3_9LAMI</name>
<accession>A0A2Z7B4R3</accession>
<keyword evidence="3" id="KW-1185">Reference proteome</keyword>
<dbReference type="PROSITE" id="PS51257">
    <property type="entry name" value="PROKAR_LIPOPROTEIN"/>
    <property type="match status" value="1"/>
</dbReference>